<feature type="compositionally biased region" description="Basic and acidic residues" evidence="1">
    <location>
        <begin position="567"/>
        <end position="576"/>
    </location>
</feature>
<dbReference type="EMBL" id="JANVFT010000008">
    <property type="protein sequence ID" value="KAJ4499967.1"/>
    <property type="molecule type" value="Genomic_DNA"/>
</dbReference>
<feature type="compositionally biased region" description="Low complexity" evidence="1">
    <location>
        <begin position="231"/>
        <end position="246"/>
    </location>
</feature>
<proteinExistence type="predicted"/>
<protein>
    <submittedName>
        <fullName evidence="2">Uncharacterized protein</fullName>
    </submittedName>
</protein>
<dbReference type="Proteomes" id="UP001150217">
    <property type="component" value="Unassembled WGS sequence"/>
</dbReference>
<feature type="compositionally biased region" description="Low complexity" evidence="1">
    <location>
        <begin position="422"/>
        <end position="431"/>
    </location>
</feature>
<organism evidence="2 3">
    <name type="scientific">Lentinula lateritia</name>
    <dbReference type="NCBI Taxonomy" id="40482"/>
    <lineage>
        <taxon>Eukaryota</taxon>
        <taxon>Fungi</taxon>
        <taxon>Dikarya</taxon>
        <taxon>Basidiomycota</taxon>
        <taxon>Agaricomycotina</taxon>
        <taxon>Agaricomycetes</taxon>
        <taxon>Agaricomycetidae</taxon>
        <taxon>Agaricales</taxon>
        <taxon>Marasmiineae</taxon>
        <taxon>Omphalotaceae</taxon>
        <taxon>Lentinula</taxon>
    </lineage>
</organism>
<feature type="region of interest" description="Disordered" evidence="1">
    <location>
        <begin position="44"/>
        <end position="99"/>
    </location>
</feature>
<feature type="compositionally biased region" description="Low complexity" evidence="1">
    <location>
        <begin position="596"/>
        <end position="617"/>
    </location>
</feature>
<feature type="region of interest" description="Disordered" evidence="1">
    <location>
        <begin position="228"/>
        <end position="253"/>
    </location>
</feature>
<feature type="region of interest" description="Disordered" evidence="1">
    <location>
        <begin position="1"/>
        <end position="28"/>
    </location>
</feature>
<keyword evidence="3" id="KW-1185">Reference proteome</keyword>
<feature type="region of interest" description="Disordered" evidence="1">
    <location>
        <begin position="174"/>
        <end position="194"/>
    </location>
</feature>
<gene>
    <name evidence="2" type="ORF">C8R41DRAFT_914857</name>
</gene>
<feature type="compositionally biased region" description="Polar residues" evidence="1">
    <location>
        <begin position="408"/>
        <end position="421"/>
    </location>
</feature>
<feature type="region of interest" description="Disordered" evidence="1">
    <location>
        <begin position="1016"/>
        <end position="1069"/>
    </location>
</feature>
<feature type="region of interest" description="Disordered" evidence="1">
    <location>
        <begin position="401"/>
        <end position="453"/>
    </location>
</feature>
<feature type="region of interest" description="Disordered" evidence="1">
    <location>
        <begin position="558"/>
        <end position="689"/>
    </location>
</feature>
<reference evidence="2" key="1">
    <citation type="submission" date="2022-08" db="EMBL/GenBank/DDBJ databases">
        <title>A Global Phylogenomic Analysis of the Shiitake Genus Lentinula.</title>
        <authorList>
            <consortium name="DOE Joint Genome Institute"/>
            <person name="Sierra-Patev S."/>
            <person name="Min B."/>
            <person name="Naranjo-Ortiz M."/>
            <person name="Looney B."/>
            <person name="Konkel Z."/>
            <person name="Slot J.C."/>
            <person name="Sakamoto Y."/>
            <person name="Steenwyk J.L."/>
            <person name="Rokas A."/>
            <person name="Carro J."/>
            <person name="Camarero S."/>
            <person name="Ferreira P."/>
            <person name="Molpeceres G."/>
            <person name="Ruiz-Duenas F.J."/>
            <person name="Serrano A."/>
            <person name="Henrissat B."/>
            <person name="Drula E."/>
            <person name="Hughes K.W."/>
            <person name="Mata J.L."/>
            <person name="Ishikawa N.K."/>
            <person name="Vargas-Isla R."/>
            <person name="Ushijima S."/>
            <person name="Smith C.A."/>
            <person name="Ahrendt S."/>
            <person name="Andreopoulos W."/>
            <person name="He G."/>
            <person name="Labutti K."/>
            <person name="Lipzen A."/>
            <person name="Ng V."/>
            <person name="Riley R."/>
            <person name="Sandor L."/>
            <person name="Barry K."/>
            <person name="Martinez A.T."/>
            <person name="Xiao Y."/>
            <person name="Gibbons J.G."/>
            <person name="Terashima K."/>
            <person name="Grigoriev I.V."/>
            <person name="Hibbett D.S."/>
        </authorList>
    </citation>
    <scope>NUCLEOTIDE SEQUENCE</scope>
    <source>
        <strain evidence="2">RHP3577 ss4</strain>
    </source>
</reference>
<evidence type="ECO:0000256" key="1">
    <source>
        <dbReference type="SAM" id="MobiDB-lite"/>
    </source>
</evidence>
<feature type="compositionally biased region" description="Low complexity" evidence="1">
    <location>
        <begin position="930"/>
        <end position="943"/>
    </location>
</feature>
<name>A0ABQ8VUB6_9AGAR</name>
<feature type="compositionally biased region" description="Low complexity" evidence="1">
    <location>
        <begin position="879"/>
        <end position="893"/>
    </location>
</feature>
<feature type="region of interest" description="Disordered" evidence="1">
    <location>
        <begin position="854"/>
        <end position="903"/>
    </location>
</feature>
<feature type="region of interest" description="Disordered" evidence="1">
    <location>
        <begin position="920"/>
        <end position="981"/>
    </location>
</feature>
<feature type="compositionally biased region" description="Polar residues" evidence="1">
    <location>
        <begin position="1025"/>
        <end position="1038"/>
    </location>
</feature>
<feature type="compositionally biased region" description="Pro residues" evidence="1">
    <location>
        <begin position="968"/>
        <end position="977"/>
    </location>
</feature>
<feature type="compositionally biased region" description="Basic and acidic residues" evidence="1">
    <location>
        <begin position="48"/>
        <end position="57"/>
    </location>
</feature>
<evidence type="ECO:0000313" key="3">
    <source>
        <dbReference type="Proteomes" id="UP001150217"/>
    </source>
</evidence>
<feature type="compositionally biased region" description="Low complexity" evidence="1">
    <location>
        <begin position="68"/>
        <end position="83"/>
    </location>
</feature>
<accession>A0ABQ8VUB6</accession>
<evidence type="ECO:0000313" key="2">
    <source>
        <dbReference type="EMBL" id="KAJ4499967.1"/>
    </source>
</evidence>
<sequence>MSNQDVDEDHDRHHISTQQGLVSGLRPTLARSDTENLLSYYQSPLADSRYEDNEGKARKPTVPSRQLSIASSESDYSDSSHSDYTGAAAQKRLNIPSEGGSDRRRVAIVEMDTVLETAKRNSSLRSRRGKDVFSSLALVAPPDASPKSYSQVTPPLTAPIEGKHGLELLNQDESRAHHRSQSEAVSPKKPSRDVGIVGTTLQPLNLNLDAVNAQGQVLQPPPLFIHPESRSPTPSDLSSPTSLMPPVKRRSTGQSITVVTPEIGAGKPIDVPVASPVVVRLDRMDIVQTALPGASPSPNNGPQIAVQSGLHSPHVPSSYLNYKPGIHATAGPLPPPPRAAFVIDTQAPPPPRPPRLNSPVPQQPSHMLFPNTRFANTSPRRGDVDVIRQALQLPPSVAKALAARPMSTKPSTGISPNAVDNPSSPSLSSSSMGAPDATKSAHRREGAFSPSSEDAAAQFVTINVAEAETVIPPSLRRVDQHIQPTHDNVIETGTTITEVHPLKPPAFASSISAGSSSSSFGTVQSAAVFGNATDQLQSGVSANPIQEDTWVDVHTVESSPSLGASVEHPRLSAEHSHHTRTIASHGTSQSLSVDGHTTTTSVSRSSSVSPALPRSHSPSINSQADSRSSSLSPAPSPPPKSFRHSITTGLKRMSLPRTPSAKSLGQTSHDRERSSNEDETSNHPLPDIPQARALNFQPLIPLRNIQSYQQVTRPYITPLQPMRRKRKIDPNPDAMFCSEVTARQNAGERCMLYAQKINDLWGYDCGLEEWMENIRNRGSGSTSRGPAISLMQSTPTSPISTSFNTMSPSTIPFTSTLRQTSRSSYTSVITEATFPRRPDASAATDLAMTFKDALSLSPPTGPPPLPYPSLVSTNQRFPGRSNSSVGSTSGSDSPARGYKSLMPLTPASKTGAFFASLGRKASVSRKDKGLGSSTGSGLVSSSSRLTKQPHKHSSQNSHPPATVTAGPPSVPGGPRAPPNRMLRSQTMMISPMLSEGSNSSSVRKLNVMGRRPSLYNIPSADSVHHSNPYNGHLSNPTVTGGPRSQSSSPSKQPSKPRYESPTPPESSWDLEFRRQVDKLSDLMPHADRIVLAGYLKRSGQDILAIGQYLEDEKNGRLRRD</sequence>
<feature type="compositionally biased region" description="Polar residues" evidence="1">
    <location>
        <begin position="581"/>
        <end position="592"/>
    </location>
</feature>
<comment type="caution">
    <text evidence="2">The sequence shown here is derived from an EMBL/GenBank/DDBJ whole genome shotgun (WGS) entry which is preliminary data.</text>
</comment>
<feature type="compositionally biased region" description="Low complexity" evidence="1">
    <location>
        <begin position="1042"/>
        <end position="1055"/>
    </location>
</feature>